<dbReference type="Gene3D" id="3.30.450.20">
    <property type="entry name" value="PAS domain"/>
    <property type="match status" value="1"/>
</dbReference>
<evidence type="ECO:0000256" key="6">
    <source>
        <dbReference type="ARBA" id="ARBA00022777"/>
    </source>
</evidence>
<evidence type="ECO:0000256" key="1">
    <source>
        <dbReference type="ARBA" id="ARBA00000085"/>
    </source>
</evidence>
<evidence type="ECO:0000313" key="13">
    <source>
        <dbReference type="Proteomes" id="UP000646053"/>
    </source>
</evidence>
<feature type="domain" description="Histidine kinase" evidence="10">
    <location>
        <begin position="398"/>
        <end position="635"/>
    </location>
</feature>
<dbReference type="Proteomes" id="UP000646053">
    <property type="component" value="Unassembled WGS sequence"/>
</dbReference>
<dbReference type="InterPro" id="IPR050736">
    <property type="entry name" value="Sensor_HK_Regulatory"/>
</dbReference>
<dbReference type="GO" id="GO:0016020">
    <property type="term" value="C:membrane"/>
    <property type="evidence" value="ECO:0007669"/>
    <property type="project" value="UniProtKB-SubCell"/>
</dbReference>
<protein>
    <recommendedName>
        <fullName evidence="3">histidine kinase</fullName>
        <ecNumber evidence="3">2.7.13.3</ecNumber>
    </recommendedName>
</protein>
<dbReference type="PROSITE" id="PS50885">
    <property type="entry name" value="HAMP"/>
    <property type="match status" value="1"/>
</dbReference>
<dbReference type="SMART" id="SM00387">
    <property type="entry name" value="HATPase_c"/>
    <property type="match status" value="1"/>
</dbReference>
<dbReference type="SUPFAM" id="SSF55874">
    <property type="entry name" value="ATPase domain of HSP90 chaperone/DNA topoisomerase II/histidine kinase"/>
    <property type="match status" value="1"/>
</dbReference>
<dbReference type="PROSITE" id="PS50109">
    <property type="entry name" value="HIS_KIN"/>
    <property type="match status" value="1"/>
</dbReference>
<dbReference type="InterPro" id="IPR003661">
    <property type="entry name" value="HisK_dim/P_dom"/>
</dbReference>
<keyword evidence="5" id="KW-0808">Transferase</keyword>
<keyword evidence="7" id="KW-0902">Two-component regulatory system</keyword>
<dbReference type="EC" id="2.7.13.3" evidence="3"/>
<dbReference type="SMART" id="SM00304">
    <property type="entry name" value="HAMP"/>
    <property type="match status" value="1"/>
</dbReference>
<dbReference type="InterPro" id="IPR036890">
    <property type="entry name" value="HATPase_C_sf"/>
</dbReference>
<feature type="coiled-coil region" evidence="8">
    <location>
        <begin position="354"/>
        <end position="388"/>
    </location>
</feature>
<evidence type="ECO:0000256" key="2">
    <source>
        <dbReference type="ARBA" id="ARBA00004370"/>
    </source>
</evidence>
<dbReference type="Gene3D" id="6.10.340.10">
    <property type="match status" value="1"/>
</dbReference>
<keyword evidence="13" id="KW-1185">Reference proteome</keyword>
<dbReference type="InterPro" id="IPR004358">
    <property type="entry name" value="Sig_transdc_His_kin-like_C"/>
</dbReference>
<evidence type="ECO:0000313" key="12">
    <source>
        <dbReference type="EMBL" id="NDJ17024.1"/>
    </source>
</evidence>
<dbReference type="CDD" id="cd16922">
    <property type="entry name" value="HATPase_EvgS-ArcB-TorS-like"/>
    <property type="match status" value="1"/>
</dbReference>
<evidence type="ECO:0000256" key="4">
    <source>
        <dbReference type="ARBA" id="ARBA00022553"/>
    </source>
</evidence>
<feature type="region of interest" description="Disordered" evidence="9">
    <location>
        <begin position="640"/>
        <end position="660"/>
    </location>
</feature>
<dbReference type="FunFam" id="3.30.565.10:FF:000006">
    <property type="entry name" value="Sensor histidine kinase WalK"/>
    <property type="match status" value="1"/>
</dbReference>
<dbReference type="InterPro" id="IPR005467">
    <property type="entry name" value="His_kinase_dom"/>
</dbReference>
<dbReference type="PRINTS" id="PR00344">
    <property type="entry name" value="BCTRLSENSOR"/>
</dbReference>
<dbReference type="CDD" id="cd00082">
    <property type="entry name" value="HisKA"/>
    <property type="match status" value="1"/>
</dbReference>
<dbReference type="SMART" id="SM00388">
    <property type="entry name" value="HisKA"/>
    <property type="match status" value="1"/>
</dbReference>
<feature type="domain" description="HAMP" evidence="11">
    <location>
        <begin position="323"/>
        <end position="376"/>
    </location>
</feature>
<comment type="catalytic activity">
    <reaction evidence="1">
        <text>ATP + protein L-histidine = ADP + protein N-phospho-L-histidine.</text>
        <dbReference type="EC" id="2.7.13.3"/>
    </reaction>
</comment>
<dbReference type="PANTHER" id="PTHR43711">
    <property type="entry name" value="TWO-COMPONENT HISTIDINE KINASE"/>
    <property type="match status" value="1"/>
</dbReference>
<dbReference type="RefSeq" id="WP_162422542.1">
    <property type="nucleotide sequence ID" value="NZ_WVIE01000006.1"/>
</dbReference>
<keyword evidence="6 12" id="KW-0418">Kinase</keyword>
<dbReference type="Pfam" id="PF00512">
    <property type="entry name" value="HisKA"/>
    <property type="match status" value="1"/>
</dbReference>
<sequence length="660" mass="73051">MTKPRQSSFRRVLLRRLLLLSIPVLLTGEVVAYKKARSGFLETARHNLTASAVRKADSLQGTIGALRSNLATATGSAALLSGSQAQVYEFLDQFQQASPVALKCVQLTDLQTQEIRASTCGKTPIVQLSVNDWSVMGGREFAKPNAVHISLSRSPQTQLPLDSQLNLVFSAPVQVGSNIRYALSARTALYPQPEPESNSITGYTVVIDQAGEILAHPIAERVGRNINQEADAARLKNLVDNAIAGRQDAFPLFAFEERGAEWLAGYSTIPITLSDTETQTWVVLATTSLDTALYSLGEIKQVLIILTLGLLTAILLSTLYLTRDLARPIEQLSDYALRIRQRYASDRAPKDFKVRELNLLAEALDNMVERLEDRAKELETAWQEAQEANQMKSEFLATTSHELRTPLNAIIGCVRLVRDGCCDDRDEELEFLQQADDAAIHLLQIINDLLDIAKVEAGKVELNLQSVPIQDLCHQCLKMVQPRAEMKRLTLTLDLDPLIERVLIDERRVSQMVINLLSNAVKFTPEGGHVKLSAWLGYGHQLQLDPRPDRSPINPETAYLCLEISDSGIGIPQERWHLLFRPFQQIDSSLTRKHEGTGLGLALTKRLAELHGGTLSFSSAANKGSIFRIWLPLIEMSKPESSDIEGTQPEAKHPVSVPNS</sequence>
<evidence type="ECO:0000256" key="7">
    <source>
        <dbReference type="ARBA" id="ARBA00023012"/>
    </source>
</evidence>
<keyword evidence="8" id="KW-0175">Coiled coil</keyword>
<evidence type="ECO:0000256" key="9">
    <source>
        <dbReference type="SAM" id="MobiDB-lite"/>
    </source>
</evidence>
<comment type="caution">
    <text evidence="12">The sequence shown here is derived from an EMBL/GenBank/DDBJ whole genome shotgun (WGS) entry which is preliminary data.</text>
</comment>
<evidence type="ECO:0000256" key="8">
    <source>
        <dbReference type="SAM" id="Coils"/>
    </source>
</evidence>
<evidence type="ECO:0000256" key="5">
    <source>
        <dbReference type="ARBA" id="ARBA00022679"/>
    </source>
</evidence>
<dbReference type="PANTHER" id="PTHR43711:SF31">
    <property type="entry name" value="HISTIDINE KINASE"/>
    <property type="match status" value="1"/>
</dbReference>
<dbReference type="InterPro" id="IPR036097">
    <property type="entry name" value="HisK_dim/P_sf"/>
</dbReference>
<dbReference type="InterPro" id="IPR003594">
    <property type="entry name" value="HATPase_dom"/>
</dbReference>
<dbReference type="InterPro" id="IPR003660">
    <property type="entry name" value="HAMP_dom"/>
</dbReference>
<dbReference type="CDD" id="cd12912">
    <property type="entry name" value="PDC2_MCP_like"/>
    <property type="match status" value="1"/>
</dbReference>
<dbReference type="GO" id="GO:0000155">
    <property type="term" value="F:phosphorelay sensor kinase activity"/>
    <property type="evidence" value="ECO:0007669"/>
    <property type="project" value="InterPro"/>
</dbReference>
<organism evidence="12 13">
    <name type="scientific">Myxacorys almedinensis A</name>
    <dbReference type="NCBI Taxonomy" id="2690445"/>
    <lineage>
        <taxon>Bacteria</taxon>
        <taxon>Bacillati</taxon>
        <taxon>Cyanobacteriota</taxon>
        <taxon>Cyanophyceae</taxon>
        <taxon>Leptolyngbyales</taxon>
        <taxon>Leptolyngbyaceae</taxon>
        <taxon>Myxacorys</taxon>
        <taxon>Myxacorys almedinensis</taxon>
    </lineage>
</organism>
<reference evidence="12" key="1">
    <citation type="submission" date="2019-12" db="EMBL/GenBank/DDBJ databases">
        <title>High-Quality draft genome sequences of three cyanobacteria isolated from the limestone walls of the Old Cathedral of Coimbra.</title>
        <authorList>
            <person name="Tiago I."/>
            <person name="Soares F."/>
            <person name="Portugal A."/>
        </authorList>
    </citation>
    <scope>NUCLEOTIDE SEQUENCE</scope>
    <source>
        <strain evidence="12">A</strain>
    </source>
</reference>
<comment type="subcellular location">
    <subcellularLocation>
        <location evidence="2">Membrane</location>
    </subcellularLocation>
</comment>
<dbReference type="AlphaFoldDB" id="A0A8J7YYR4"/>
<accession>A0A8J7YYR4</accession>
<dbReference type="SUPFAM" id="SSF47384">
    <property type="entry name" value="Homodimeric domain of signal transducing histidine kinase"/>
    <property type="match status" value="1"/>
</dbReference>
<gene>
    <name evidence="12" type="ORF">GS601_06935</name>
</gene>
<dbReference type="Gene3D" id="1.10.287.130">
    <property type="match status" value="1"/>
</dbReference>
<name>A0A8J7YYR4_9CYAN</name>
<proteinExistence type="predicted"/>
<evidence type="ECO:0000259" key="11">
    <source>
        <dbReference type="PROSITE" id="PS50885"/>
    </source>
</evidence>
<keyword evidence="4" id="KW-0597">Phosphoprotein</keyword>
<evidence type="ECO:0000256" key="3">
    <source>
        <dbReference type="ARBA" id="ARBA00012438"/>
    </source>
</evidence>
<dbReference type="Gene3D" id="3.30.565.10">
    <property type="entry name" value="Histidine kinase-like ATPase, C-terminal domain"/>
    <property type="match status" value="1"/>
</dbReference>
<dbReference type="Pfam" id="PF02518">
    <property type="entry name" value="HATPase_c"/>
    <property type="match status" value="1"/>
</dbReference>
<dbReference type="EMBL" id="WVIE01000006">
    <property type="protein sequence ID" value="NDJ17024.1"/>
    <property type="molecule type" value="Genomic_DNA"/>
</dbReference>
<dbReference type="CDD" id="cd06225">
    <property type="entry name" value="HAMP"/>
    <property type="match status" value="1"/>
</dbReference>
<evidence type="ECO:0000259" key="10">
    <source>
        <dbReference type="PROSITE" id="PS50109"/>
    </source>
</evidence>